<keyword evidence="1" id="KW-0812">Transmembrane</keyword>
<proteinExistence type="predicted"/>
<keyword evidence="1" id="KW-0472">Membrane</keyword>
<evidence type="ECO:0000313" key="3">
    <source>
        <dbReference type="Proteomes" id="UP000814353"/>
    </source>
</evidence>
<sequence>MSENPISLRMNFWSGLGVAALAVLLLTWVVPTYGGRGFAVGMHPRALA</sequence>
<gene>
    <name evidence="2" type="ORF">HOP48_18445</name>
</gene>
<evidence type="ECO:0000256" key="1">
    <source>
        <dbReference type="SAM" id="Phobius"/>
    </source>
</evidence>
<evidence type="ECO:0000313" key="2">
    <source>
        <dbReference type="EMBL" id="MCG6663515.1"/>
    </source>
</evidence>
<feature type="transmembrane region" description="Helical" evidence="1">
    <location>
        <begin position="12"/>
        <end position="30"/>
    </location>
</feature>
<protein>
    <submittedName>
        <fullName evidence="2">Uncharacterized protein</fullName>
    </submittedName>
</protein>
<keyword evidence="3" id="KW-1185">Reference proteome</keyword>
<name>A0ABS9PP02_9GAMM</name>
<keyword evidence="1" id="KW-1133">Transmembrane helix</keyword>
<accession>A0ABS9PP02</accession>
<reference evidence="2 3" key="1">
    <citation type="submission" date="2020-05" db="EMBL/GenBank/DDBJ databases">
        <title>Comparative genomic analysis of denitrifying bacteria from Halomonas genus.</title>
        <authorList>
            <person name="Wang L."/>
            <person name="Shao Z."/>
        </authorList>
    </citation>
    <scope>NUCLEOTIDE SEQUENCE [LARGE SCALE GENOMIC DNA]</scope>
    <source>
        <strain evidence="2 3">DSM 17331</strain>
    </source>
</reference>
<dbReference type="Proteomes" id="UP000814353">
    <property type="component" value="Unassembled WGS sequence"/>
</dbReference>
<organism evidence="2 3">
    <name type="scientific">Billgrantia kenyensis</name>
    <dbReference type="NCBI Taxonomy" id="321266"/>
    <lineage>
        <taxon>Bacteria</taxon>
        <taxon>Pseudomonadati</taxon>
        <taxon>Pseudomonadota</taxon>
        <taxon>Gammaproteobacteria</taxon>
        <taxon>Oceanospirillales</taxon>
        <taxon>Halomonadaceae</taxon>
        <taxon>Billgrantia</taxon>
    </lineage>
</organism>
<feature type="non-terminal residue" evidence="2">
    <location>
        <position position="48"/>
    </location>
</feature>
<dbReference type="EMBL" id="JABFUB010000024">
    <property type="protein sequence ID" value="MCG6663515.1"/>
    <property type="molecule type" value="Genomic_DNA"/>
</dbReference>
<comment type="caution">
    <text evidence="2">The sequence shown here is derived from an EMBL/GenBank/DDBJ whole genome shotgun (WGS) entry which is preliminary data.</text>
</comment>